<accession>A0ABU6Z6C2</accession>
<organism evidence="2 3">
    <name type="scientific">Stylosanthes scabra</name>
    <dbReference type="NCBI Taxonomy" id="79078"/>
    <lineage>
        <taxon>Eukaryota</taxon>
        <taxon>Viridiplantae</taxon>
        <taxon>Streptophyta</taxon>
        <taxon>Embryophyta</taxon>
        <taxon>Tracheophyta</taxon>
        <taxon>Spermatophyta</taxon>
        <taxon>Magnoliopsida</taxon>
        <taxon>eudicotyledons</taxon>
        <taxon>Gunneridae</taxon>
        <taxon>Pentapetalae</taxon>
        <taxon>rosids</taxon>
        <taxon>fabids</taxon>
        <taxon>Fabales</taxon>
        <taxon>Fabaceae</taxon>
        <taxon>Papilionoideae</taxon>
        <taxon>50 kb inversion clade</taxon>
        <taxon>dalbergioids sensu lato</taxon>
        <taxon>Dalbergieae</taxon>
        <taxon>Pterocarpus clade</taxon>
        <taxon>Stylosanthes</taxon>
    </lineage>
</organism>
<protein>
    <submittedName>
        <fullName evidence="2">Uncharacterized protein</fullName>
    </submittedName>
</protein>
<evidence type="ECO:0000313" key="3">
    <source>
        <dbReference type="Proteomes" id="UP001341840"/>
    </source>
</evidence>
<dbReference type="EMBL" id="JASCZI010271900">
    <property type="protein sequence ID" value="MED6217115.1"/>
    <property type="molecule type" value="Genomic_DNA"/>
</dbReference>
<feature type="region of interest" description="Disordered" evidence="1">
    <location>
        <begin position="1"/>
        <end position="99"/>
    </location>
</feature>
<keyword evidence="3" id="KW-1185">Reference proteome</keyword>
<feature type="non-terminal residue" evidence="2">
    <location>
        <position position="99"/>
    </location>
</feature>
<evidence type="ECO:0000313" key="2">
    <source>
        <dbReference type="EMBL" id="MED6217115.1"/>
    </source>
</evidence>
<gene>
    <name evidence="2" type="ORF">PIB30_014777</name>
</gene>
<sequence>MQGSIGRSSVQPREMQKNTLSIRSGPRQATSKVRKFRPPRNEAMPAHSTRIAVPQVPAARDYSRPLVEMDDSDSGDPEYNPMTDDLDSWDDHLDNLFER</sequence>
<dbReference type="Proteomes" id="UP001341840">
    <property type="component" value="Unassembled WGS sequence"/>
</dbReference>
<comment type="caution">
    <text evidence="2">The sequence shown here is derived from an EMBL/GenBank/DDBJ whole genome shotgun (WGS) entry which is preliminary data.</text>
</comment>
<feature type="compositionally biased region" description="Basic and acidic residues" evidence="1">
    <location>
        <begin position="89"/>
        <end position="99"/>
    </location>
</feature>
<feature type="compositionally biased region" description="Polar residues" evidence="1">
    <location>
        <begin position="1"/>
        <end position="31"/>
    </location>
</feature>
<name>A0ABU6Z6C2_9FABA</name>
<evidence type="ECO:0000256" key="1">
    <source>
        <dbReference type="SAM" id="MobiDB-lite"/>
    </source>
</evidence>
<reference evidence="2 3" key="1">
    <citation type="journal article" date="2023" name="Plants (Basel)">
        <title>Bridging the Gap: Combining Genomics and Transcriptomics Approaches to Understand Stylosanthes scabra, an Orphan Legume from the Brazilian Caatinga.</title>
        <authorList>
            <person name="Ferreira-Neto J.R.C."/>
            <person name="da Silva M.D."/>
            <person name="Binneck E."/>
            <person name="de Melo N.F."/>
            <person name="da Silva R.H."/>
            <person name="de Melo A.L.T.M."/>
            <person name="Pandolfi V."/>
            <person name="Bustamante F.O."/>
            <person name="Brasileiro-Vidal A.C."/>
            <person name="Benko-Iseppon A.M."/>
        </authorList>
    </citation>
    <scope>NUCLEOTIDE SEQUENCE [LARGE SCALE GENOMIC DNA]</scope>
    <source>
        <tissue evidence="2">Leaves</tissue>
    </source>
</reference>
<proteinExistence type="predicted"/>